<accession>A0AAV1C1C9</accession>
<evidence type="ECO:0000313" key="1">
    <source>
        <dbReference type="EMBL" id="CAI9089197.1"/>
    </source>
</evidence>
<dbReference type="Proteomes" id="UP001161247">
    <property type="component" value="Chromosome 1"/>
</dbReference>
<dbReference type="EMBL" id="OX459118">
    <property type="protein sequence ID" value="CAI9089197.1"/>
    <property type="molecule type" value="Genomic_DNA"/>
</dbReference>
<keyword evidence="2" id="KW-1185">Reference proteome</keyword>
<name>A0AAV1C1C9_OLDCO</name>
<protein>
    <submittedName>
        <fullName evidence="1">OLC1v1023718C1</fullName>
    </submittedName>
</protein>
<sequence length="85" mass="9962">MEGHYFIRTDGPFMDNENWSARAWEMIPNNKKYMEVNIGPLSGSEQCKSLDFDFRFMSFREFSVLDQIMVLRGICTGLEERNARG</sequence>
<organism evidence="1 2">
    <name type="scientific">Oldenlandia corymbosa var. corymbosa</name>
    <dbReference type="NCBI Taxonomy" id="529605"/>
    <lineage>
        <taxon>Eukaryota</taxon>
        <taxon>Viridiplantae</taxon>
        <taxon>Streptophyta</taxon>
        <taxon>Embryophyta</taxon>
        <taxon>Tracheophyta</taxon>
        <taxon>Spermatophyta</taxon>
        <taxon>Magnoliopsida</taxon>
        <taxon>eudicotyledons</taxon>
        <taxon>Gunneridae</taxon>
        <taxon>Pentapetalae</taxon>
        <taxon>asterids</taxon>
        <taxon>lamiids</taxon>
        <taxon>Gentianales</taxon>
        <taxon>Rubiaceae</taxon>
        <taxon>Rubioideae</taxon>
        <taxon>Spermacoceae</taxon>
        <taxon>Hedyotis-Oldenlandia complex</taxon>
        <taxon>Oldenlandia</taxon>
    </lineage>
</organism>
<proteinExistence type="predicted"/>
<reference evidence="1" key="1">
    <citation type="submission" date="2023-03" db="EMBL/GenBank/DDBJ databases">
        <authorList>
            <person name="Julca I."/>
        </authorList>
    </citation>
    <scope>NUCLEOTIDE SEQUENCE</scope>
</reference>
<evidence type="ECO:0000313" key="2">
    <source>
        <dbReference type="Proteomes" id="UP001161247"/>
    </source>
</evidence>
<dbReference type="AlphaFoldDB" id="A0AAV1C1C9"/>
<gene>
    <name evidence="1" type="ORF">OLC1_LOCUS1588</name>
</gene>